<name>B0TRB6_SHEHH</name>
<dbReference type="EMBL" id="CP000931">
    <property type="protein sequence ID" value="ABZ75088.1"/>
    <property type="molecule type" value="Genomic_DNA"/>
</dbReference>
<dbReference type="RefSeq" id="WP_012275642.1">
    <property type="nucleotide sequence ID" value="NC_010334.1"/>
</dbReference>
<evidence type="ECO:0000313" key="2">
    <source>
        <dbReference type="EMBL" id="ABZ75088.1"/>
    </source>
</evidence>
<gene>
    <name evidence="2" type="ordered locus">Shal_0513</name>
</gene>
<dbReference type="AlphaFoldDB" id="B0TRB6"/>
<proteinExistence type="predicted"/>
<evidence type="ECO:0000256" key="1">
    <source>
        <dbReference type="SAM" id="Phobius"/>
    </source>
</evidence>
<organism evidence="2 3">
    <name type="scientific">Shewanella halifaxensis (strain HAW-EB4)</name>
    <dbReference type="NCBI Taxonomy" id="458817"/>
    <lineage>
        <taxon>Bacteria</taxon>
        <taxon>Pseudomonadati</taxon>
        <taxon>Pseudomonadota</taxon>
        <taxon>Gammaproteobacteria</taxon>
        <taxon>Alteromonadales</taxon>
        <taxon>Shewanellaceae</taxon>
        <taxon>Shewanella</taxon>
    </lineage>
</organism>
<keyword evidence="1" id="KW-0472">Membrane</keyword>
<dbReference type="Proteomes" id="UP000001317">
    <property type="component" value="Chromosome"/>
</dbReference>
<sequence length="135" mass="15427">MDWGVIGVAVLGGGIVGQVFTVFCTNYLTDKREYKKWRLIERHKASSELLDILASNPQNESELSKWTHNIRNGSLKVHILYRNGVAPEKLNHALEVAFKLAQREKDGVSSENWSQEFRVSVSELRKQLSNHINHD</sequence>
<accession>B0TRB6</accession>
<protein>
    <submittedName>
        <fullName evidence="2">Uncharacterized protein</fullName>
    </submittedName>
</protein>
<dbReference type="KEGG" id="shl:Shal_0513"/>
<dbReference type="OrthoDB" id="7064592at2"/>
<evidence type="ECO:0000313" key="3">
    <source>
        <dbReference type="Proteomes" id="UP000001317"/>
    </source>
</evidence>
<keyword evidence="3" id="KW-1185">Reference proteome</keyword>
<feature type="transmembrane region" description="Helical" evidence="1">
    <location>
        <begin position="6"/>
        <end position="28"/>
    </location>
</feature>
<keyword evidence="1" id="KW-0812">Transmembrane</keyword>
<dbReference type="HOGENOM" id="CLU_1884919_0_0_6"/>
<reference evidence="2" key="1">
    <citation type="submission" date="2008-01" db="EMBL/GenBank/DDBJ databases">
        <title>Complete sequence of Shewanella halifaxensis HAW-EB4.</title>
        <authorList>
            <consortium name="US DOE Joint Genome Institute"/>
            <person name="Copeland A."/>
            <person name="Lucas S."/>
            <person name="Lapidus A."/>
            <person name="Glavina del Rio T."/>
            <person name="Dalin E."/>
            <person name="Tice H."/>
            <person name="Bruce D."/>
            <person name="Goodwin L."/>
            <person name="Pitluck S."/>
            <person name="Sims D."/>
            <person name="Brettin T."/>
            <person name="Detter J.C."/>
            <person name="Han C."/>
            <person name="Kuske C.R."/>
            <person name="Schmutz J."/>
            <person name="Larimer F."/>
            <person name="Land M."/>
            <person name="Hauser L."/>
            <person name="Kyrpides N."/>
            <person name="Kim E."/>
            <person name="Zhao J.-S."/>
            <person name="Richardson P."/>
        </authorList>
    </citation>
    <scope>NUCLEOTIDE SEQUENCE [LARGE SCALE GENOMIC DNA]</scope>
    <source>
        <strain evidence="2">HAW-EB4</strain>
    </source>
</reference>
<keyword evidence="1" id="KW-1133">Transmembrane helix</keyword>